<accession>A0AAT9JG20</accession>
<name>A0AAT9JG20_9VIRU</name>
<dbReference type="EMBL" id="BK067788">
    <property type="protein sequence ID" value="DBA52008.1"/>
    <property type="molecule type" value="Genomic_DNA"/>
</dbReference>
<proteinExistence type="predicted"/>
<reference evidence="1" key="2">
    <citation type="submission" date="2024-03" db="EMBL/GenBank/DDBJ databases">
        <authorList>
            <person name="Ni Y."/>
            <person name="Xu T."/>
            <person name="Yan S."/>
            <person name="Chen L."/>
            <person name="Wang Y."/>
        </authorList>
    </citation>
    <scope>NUCLEOTIDE SEQUENCE</scope>
    <source>
        <strain evidence="1">NTM1</strain>
    </source>
</reference>
<evidence type="ECO:0000313" key="1">
    <source>
        <dbReference type="EMBL" id="DBA52008.1"/>
    </source>
</evidence>
<organism evidence="1">
    <name type="scientific">Nitrosopumilaceae spindle-shaped virus</name>
    <dbReference type="NCBI Taxonomy" id="3065433"/>
    <lineage>
        <taxon>Viruses</taxon>
    </lineage>
</organism>
<reference evidence="1" key="1">
    <citation type="journal article" date="2024" name="Environ. Microbiol. Rep.">
        <title>Hiding in plain sight: The discovery of complete genomes of 11 hypothetical spindle-shaped viruses that putatively infect mesophilic ammonia-oxidizing archaea.</title>
        <authorList>
            <person name="Ni Y."/>
            <person name="Xu T."/>
            <person name="Yan S."/>
            <person name="Chen L."/>
            <person name="Wang Y."/>
        </authorList>
    </citation>
    <scope>NUCLEOTIDE SEQUENCE</scope>
    <source>
        <strain evidence="1">NTM1</strain>
    </source>
</reference>
<protein>
    <submittedName>
        <fullName evidence="1">ORF50</fullName>
    </submittedName>
</protein>
<sequence length="101" mass="11805">MTQQKKRLYCLLVNYKTIQGGEMSSKLTSKYCCSRLQKELEKEPFKKKVRQSIGGIHLMDKEGDNNWLKICPYCKAKIKKLTIVIDSIPYNFIQQMEIANI</sequence>